<dbReference type="STRING" id="999415.HMPREF9943_01075"/>
<dbReference type="Proteomes" id="UP000011758">
    <property type="component" value="Unassembled WGS sequence"/>
</dbReference>
<dbReference type="InterPro" id="IPR017853">
    <property type="entry name" value="GH"/>
</dbReference>
<dbReference type="AlphaFoldDB" id="M2Q2R2"/>
<accession>M2Q2R2</accession>
<dbReference type="InterPro" id="IPR051088">
    <property type="entry name" value="PTS_Sugar-EIIC/EIIB"/>
</dbReference>
<dbReference type="GO" id="GO:1901264">
    <property type="term" value="P:carbohydrate derivative transport"/>
    <property type="evidence" value="ECO:0007669"/>
    <property type="project" value="TreeGrafter"/>
</dbReference>
<dbReference type="eggNOG" id="COG2723">
    <property type="taxonomic scope" value="Bacteria"/>
</dbReference>
<dbReference type="Pfam" id="PF00232">
    <property type="entry name" value="Glyco_hydro_1"/>
    <property type="match status" value="1"/>
</dbReference>
<dbReference type="BioCyc" id="ECAT999415-HMP:GTTI-1101-MONOMER"/>
<organism evidence="2 3">
    <name type="scientific">Eggerthia catenaformis OT 569 = DSM 20559</name>
    <dbReference type="NCBI Taxonomy" id="999415"/>
    <lineage>
        <taxon>Bacteria</taxon>
        <taxon>Bacillati</taxon>
        <taxon>Bacillota</taxon>
        <taxon>Erysipelotrichia</taxon>
        <taxon>Erysipelotrichales</taxon>
        <taxon>Coprobacillaceae</taxon>
        <taxon>Eggerthia</taxon>
    </lineage>
</organism>
<evidence type="ECO:0000313" key="2">
    <source>
        <dbReference type="EMBL" id="EMD16521.1"/>
    </source>
</evidence>
<dbReference type="PANTHER" id="PTHR33989:SF4">
    <property type="entry name" value="PTS SYSTEM N,N'-DIACETYLCHITOBIOSE-SPECIFIC EIIC COMPONENT"/>
    <property type="match status" value="1"/>
</dbReference>
<dbReference type="GO" id="GO:0005975">
    <property type="term" value="P:carbohydrate metabolic process"/>
    <property type="evidence" value="ECO:0007669"/>
    <property type="project" value="InterPro"/>
</dbReference>
<sequence length="129" mass="14685">MNELMDKLADKMLPVAQKMSDNRYLSAIRNAFVTVMPIIIGCSIFTLLNSVLLGKGNYLDKWFGIQCNELVNMGGAIVSAGTGEMKKRYGFVYVDRFNDGHGTLERKIKKSYYHYKEIIETNGEYLIDK</sequence>
<proteinExistence type="predicted"/>
<dbReference type="PATRIC" id="fig|999415.3.peg.1091"/>
<keyword evidence="1" id="KW-0472">Membrane</keyword>
<dbReference type="Gene3D" id="3.20.20.80">
    <property type="entry name" value="Glycosidases"/>
    <property type="match status" value="1"/>
</dbReference>
<dbReference type="GO" id="GO:0004553">
    <property type="term" value="F:hydrolase activity, hydrolyzing O-glycosyl compounds"/>
    <property type="evidence" value="ECO:0007669"/>
    <property type="project" value="InterPro"/>
</dbReference>
<dbReference type="PANTHER" id="PTHR33989">
    <property type="match status" value="1"/>
</dbReference>
<feature type="transmembrane region" description="Helical" evidence="1">
    <location>
        <begin position="31"/>
        <end position="53"/>
    </location>
</feature>
<dbReference type="EMBL" id="AGEJ01000018">
    <property type="protein sequence ID" value="EMD16521.1"/>
    <property type="molecule type" value="Genomic_DNA"/>
</dbReference>
<reference evidence="2 3" key="1">
    <citation type="submission" date="2013-02" db="EMBL/GenBank/DDBJ databases">
        <title>The Genome Sequence of Lactobacillus catenaformis F0143.</title>
        <authorList>
            <consortium name="The Broad Institute Genome Sequencing Platform"/>
            <person name="Earl A."/>
            <person name="Ward D."/>
            <person name="Feldgarden M."/>
            <person name="Gevers D."/>
            <person name="Izard J."/>
            <person name="Blanton J.M."/>
            <person name="Mathney J."/>
            <person name="Dewhirst F.E."/>
            <person name="Young S.K."/>
            <person name="Zeng Q."/>
            <person name="Gargeya S."/>
            <person name="Fitzgerald M."/>
            <person name="Haas B."/>
            <person name="Abouelleil A."/>
            <person name="Alvarado L."/>
            <person name="Arachchi H.M."/>
            <person name="Berlin A."/>
            <person name="Chapman S.B."/>
            <person name="Gearin G."/>
            <person name="Goldberg J."/>
            <person name="Griggs A."/>
            <person name="Gujja S."/>
            <person name="Hansen M."/>
            <person name="Heiman D."/>
            <person name="Howarth C."/>
            <person name="Larimer J."/>
            <person name="Lui A."/>
            <person name="MacDonald P.J.P."/>
            <person name="McCowen C."/>
            <person name="Montmayeur A."/>
            <person name="Murphy C."/>
            <person name="Neiman D."/>
            <person name="Pearson M."/>
            <person name="Priest M."/>
            <person name="Roberts A."/>
            <person name="Saif S."/>
            <person name="Shea T."/>
            <person name="Sisk P."/>
            <person name="Stolte C."/>
            <person name="Sykes S."/>
            <person name="Wortman J."/>
            <person name="Nusbaum C."/>
            <person name="Birren B."/>
        </authorList>
    </citation>
    <scope>NUCLEOTIDE SEQUENCE [LARGE SCALE GENOMIC DNA]</scope>
    <source>
        <strain evidence="2 3">OT 569</strain>
    </source>
</reference>
<keyword evidence="1" id="KW-0812">Transmembrane</keyword>
<evidence type="ECO:0000256" key="1">
    <source>
        <dbReference type="SAM" id="Phobius"/>
    </source>
</evidence>
<evidence type="ECO:0000313" key="3">
    <source>
        <dbReference type="Proteomes" id="UP000011758"/>
    </source>
</evidence>
<keyword evidence="1" id="KW-1133">Transmembrane helix</keyword>
<dbReference type="InterPro" id="IPR001360">
    <property type="entry name" value="Glyco_hydro_1"/>
</dbReference>
<keyword evidence="3" id="KW-1185">Reference proteome</keyword>
<comment type="caution">
    <text evidence="2">The sequence shown here is derived from an EMBL/GenBank/DDBJ whole genome shotgun (WGS) entry which is preliminary data.</text>
</comment>
<name>M2Q2R2_9FIRM</name>
<protein>
    <submittedName>
        <fullName evidence="2">Uncharacterized protein</fullName>
    </submittedName>
</protein>
<dbReference type="GO" id="GO:0005886">
    <property type="term" value="C:plasma membrane"/>
    <property type="evidence" value="ECO:0007669"/>
    <property type="project" value="TreeGrafter"/>
</dbReference>
<dbReference type="SUPFAM" id="SSF51445">
    <property type="entry name" value="(Trans)glycosidases"/>
    <property type="match status" value="1"/>
</dbReference>
<gene>
    <name evidence="2" type="ORF">HMPREF9943_01075</name>
</gene>